<dbReference type="AlphaFoldDB" id="F0F0G0"/>
<dbReference type="Pfam" id="PF18143">
    <property type="entry name" value="HAD_SAK_2"/>
    <property type="match status" value="1"/>
</dbReference>
<dbReference type="STRING" id="888741.HMPREF9098_1595"/>
<keyword evidence="2" id="KW-1185">Reference proteome</keyword>
<name>F0F0G0_9NEIS</name>
<dbReference type="HOGENOM" id="CLU_105444_2_0_4"/>
<comment type="caution">
    <text evidence="1">The sequence shown here is derived from an EMBL/GenBank/DDBJ whole genome shotgun (WGS) entry which is preliminary data.</text>
</comment>
<evidence type="ECO:0008006" key="3">
    <source>
        <dbReference type="Google" id="ProtNLM"/>
    </source>
</evidence>
<gene>
    <name evidence="1" type="ORF">HMPREF9098_1595</name>
</gene>
<dbReference type="Proteomes" id="UP000004088">
    <property type="component" value="Unassembled WGS sequence"/>
</dbReference>
<organism evidence="1 2">
    <name type="scientific">Kingella denitrificans ATCC 33394</name>
    <dbReference type="NCBI Taxonomy" id="888741"/>
    <lineage>
        <taxon>Bacteria</taxon>
        <taxon>Pseudomonadati</taxon>
        <taxon>Pseudomonadota</taxon>
        <taxon>Betaproteobacteria</taxon>
        <taxon>Neisseriales</taxon>
        <taxon>Neisseriaceae</taxon>
        <taxon>Kingella</taxon>
    </lineage>
</organism>
<dbReference type="RefSeq" id="WP_003783348.1">
    <property type="nucleotide sequence ID" value="NZ_GL870929.1"/>
</dbReference>
<sequence>MLVFLDFDGVLHPFPCHYALHFCQRDLLEGFFRQPAQADARFVISSTWRNHYPLDELRRWFSPDFRDRIIGCTPTLDGIAWEGSREREIQAWRQQHGSLHEAWIVLDDMPPFFEPECDNVYFCDASTGFAEKDCAALTEHIARIRPRYGRTS</sequence>
<accession>F0F0G0</accession>
<reference evidence="1 2" key="1">
    <citation type="submission" date="2011-01" db="EMBL/GenBank/DDBJ databases">
        <authorList>
            <person name="Muzny D."/>
            <person name="Qin X."/>
            <person name="Deng J."/>
            <person name="Jiang H."/>
            <person name="Liu Y."/>
            <person name="Qu J."/>
            <person name="Song X.-Z."/>
            <person name="Zhang L."/>
            <person name="Thornton R."/>
            <person name="Coyle M."/>
            <person name="Francisco L."/>
            <person name="Jackson L."/>
            <person name="Javaid M."/>
            <person name="Korchina V."/>
            <person name="Kovar C."/>
            <person name="Mata R."/>
            <person name="Mathew T."/>
            <person name="Ngo R."/>
            <person name="Nguyen L."/>
            <person name="Nguyen N."/>
            <person name="Okwuonu G."/>
            <person name="Ongeri F."/>
            <person name="Pham C."/>
            <person name="Simmons D."/>
            <person name="Wilczek-Boney K."/>
            <person name="Hale W."/>
            <person name="Jakkamsetti A."/>
            <person name="Pham P."/>
            <person name="Ruth R."/>
            <person name="San Lucas F."/>
            <person name="Warren J."/>
            <person name="Zhang J."/>
            <person name="Zhao Z."/>
            <person name="Zhou C."/>
            <person name="Zhu D."/>
            <person name="Lee S."/>
            <person name="Bess C."/>
            <person name="Blankenburg K."/>
            <person name="Forbes L."/>
            <person name="Fu Q."/>
            <person name="Gubbala S."/>
            <person name="Hirani K."/>
            <person name="Jayaseelan J.C."/>
            <person name="Lara F."/>
            <person name="Munidasa M."/>
            <person name="Palculict T."/>
            <person name="Patil S."/>
            <person name="Pu L.-L."/>
            <person name="Saada N."/>
            <person name="Tang L."/>
            <person name="Weissenberger G."/>
            <person name="Zhu Y."/>
            <person name="Hemphill L."/>
            <person name="Shang Y."/>
            <person name="Youmans B."/>
            <person name="Ayvaz T."/>
            <person name="Ross M."/>
            <person name="Santibanez J."/>
            <person name="Aqrawi P."/>
            <person name="Gross S."/>
            <person name="Joshi V."/>
            <person name="Fowler G."/>
            <person name="Nazareth L."/>
            <person name="Reid J."/>
            <person name="Worley K."/>
            <person name="Petrosino J."/>
            <person name="Highlander S."/>
            <person name="Gibbs R."/>
        </authorList>
    </citation>
    <scope>NUCLEOTIDE SEQUENCE [LARGE SCALE GENOMIC DNA]</scope>
    <source>
        <strain evidence="1 2">ATCC 33394</strain>
    </source>
</reference>
<proteinExistence type="predicted"/>
<evidence type="ECO:0000313" key="1">
    <source>
        <dbReference type="EMBL" id="EGC16980.1"/>
    </source>
</evidence>
<evidence type="ECO:0000313" key="2">
    <source>
        <dbReference type="Proteomes" id="UP000004088"/>
    </source>
</evidence>
<dbReference type="EMBL" id="AEWV01000026">
    <property type="protein sequence ID" value="EGC16980.1"/>
    <property type="molecule type" value="Genomic_DNA"/>
</dbReference>
<protein>
    <recommendedName>
        <fullName evidence="3">5' nucleotidase, deoxy (Pyrimidine), cytosolic type C protein (NT5C)</fullName>
    </recommendedName>
</protein>